<dbReference type="Pfam" id="PF00126">
    <property type="entry name" value="HTH_1"/>
    <property type="match status" value="1"/>
</dbReference>
<name>A0A4Y3QT70_STRCI</name>
<feature type="domain" description="HTH lysR-type" evidence="5">
    <location>
        <begin position="7"/>
        <end position="65"/>
    </location>
</feature>
<keyword evidence="7" id="KW-1185">Reference proteome</keyword>
<dbReference type="SUPFAM" id="SSF53850">
    <property type="entry name" value="Periplasmic binding protein-like II"/>
    <property type="match status" value="1"/>
</dbReference>
<dbReference type="EMBL" id="BJMM01000003">
    <property type="protein sequence ID" value="GEB48535.1"/>
    <property type="molecule type" value="Genomic_DNA"/>
</dbReference>
<evidence type="ECO:0000313" key="6">
    <source>
        <dbReference type="EMBL" id="GEB48535.1"/>
    </source>
</evidence>
<dbReference type="Gene3D" id="1.10.10.10">
    <property type="entry name" value="Winged helix-like DNA-binding domain superfamily/Winged helix DNA-binding domain"/>
    <property type="match status" value="1"/>
</dbReference>
<evidence type="ECO:0000313" key="7">
    <source>
        <dbReference type="Proteomes" id="UP000319210"/>
    </source>
</evidence>
<proteinExistence type="inferred from homology"/>
<dbReference type="InterPro" id="IPR036388">
    <property type="entry name" value="WH-like_DNA-bd_sf"/>
</dbReference>
<dbReference type="PROSITE" id="PS50931">
    <property type="entry name" value="HTH_LYSR"/>
    <property type="match status" value="1"/>
</dbReference>
<evidence type="ECO:0000256" key="2">
    <source>
        <dbReference type="ARBA" id="ARBA00023015"/>
    </source>
</evidence>
<dbReference type="GO" id="GO:0003677">
    <property type="term" value="F:DNA binding"/>
    <property type="evidence" value="ECO:0007669"/>
    <property type="project" value="UniProtKB-KW"/>
</dbReference>
<dbReference type="RefSeq" id="WP_030885270.1">
    <property type="nucleotide sequence ID" value="NZ_BJMM01000003.1"/>
</dbReference>
<dbReference type="GO" id="GO:0032993">
    <property type="term" value="C:protein-DNA complex"/>
    <property type="evidence" value="ECO:0007669"/>
    <property type="project" value="TreeGrafter"/>
</dbReference>
<dbReference type="CDD" id="cd08412">
    <property type="entry name" value="PBP2_PAO1_like"/>
    <property type="match status" value="1"/>
</dbReference>
<evidence type="ECO:0000256" key="4">
    <source>
        <dbReference type="ARBA" id="ARBA00023163"/>
    </source>
</evidence>
<dbReference type="InterPro" id="IPR000847">
    <property type="entry name" value="LysR_HTH_N"/>
</dbReference>
<sequence length="302" mass="32817">MRTDANFTLVQLRYFLAAAELGSMTAAAAQVNVSQSAVSTAVTHLERELGVQLLIRRHAKGLALTASGERFVHEVREFLARAEELTESARSLGRDPVGELSVGCFTTLAPFSLPRLLRDMAQRYPAVGVSVVEGEMQFLQEALRTGACELALMYDLGLDSDIEGEVLGSAPPYALVPDGHRLAGRGQARLAELAEEPMILLDLPLSRDYFTSLLARAGLTPQVRHRSTSYETVRAMVGAGHGWSLLNQRPVHATTYDGGRAVALALTDPLPALRVVLARMRGSRLTSRARAFASVCRETYRS</sequence>
<dbReference type="OrthoDB" id="3461141at2"/>
<accession>A0A4Y3QT70</accession>
<reference evidence="6 7" key="1">
    <citation type="submission" date="2019-06" db="EMBL/GenBank/DDBJ databases">
        <title>Whole genome shotgun sequence of Streptomyces cacaoi subsp. cacaoi NBRC 12748.</title>
        <authorList>
            <person name="Hosoyama A."/>
            <person name="Uohara A."/>
            <person name="Ohji S."/>
            <person name="Ichikawa N."/>
        </authorList>
    </citation>
    <scope>NUCLEOTIDE SEQUENCE [LARGE SCALE GENOMIC DNA]</scope>
    <source>
        <strain evidence="6 7">NBRC 12748</strain>
    </source>
</reference>
<dbReference type="Pfam" id="PF03466">
    <property type="entry name" value="LysR_substrate"/>
    <property type="match status" value="1"/>
</dbReference>
<gene>
    <name evidence="6" type="ORF">SCA03_10860</name>
</gene>
<dbReference type="Proteomes" id="UP000319210">
    <property type="component" value="Unassembled WGS sequence"/>
</dbReference>
<keyword evidence="3" id="KW-0238">DNA-binding</keyword>
<protein>
    <submittedName>
        <fullName evidence="6">LysR family transcriptional regulator</fullName>
    </submittedName>
</protein>
<dbReference type="PANTHER" id="PTHR30346:SF0">
    <property type="entry name" value="HCA OPERON TRANSCRIPTIONAL ACTIVATOR HCAR"/>
    <property type="match status" value="1"/>
</dbReference>
<dbReference type="GO" id="GO:0003700">
    <property type="term" value="F:DNA-binding transcription factor activity"/>
    <property type="evidence" value="ECO:0007669"/>
    <property type="project" value="InterPro"/>
</dbReference>
<dbReference type="Gene3D" id="3.40.190.10">
    <property type="entry name" value="Periplasmic binding protein-like II"/>
    <property type="match status" value="2"/>
</dbReference>
<dbReference type="InterPro" id="IPR036390">
    <property type="entry name" value="WH_DNA-bd_sf"/>
</dbReference>
<dbReference type="PANTHER" id="PTHR30346">
    <property type="entry name" value="TRANSCRIPTIONAL DUAL REGULATOR HCAR-RELATED"/>
    <property type="match status" value="1"/>
</dbReference>
<evidence type="ECO:0000256" key="3">
    <source>
        <dbReference type="ARBA" id="ARBA00023125"/>
    </source>
</evidence>
<keyword evidence="2" id="KW-0805">Transcription regulation</keyword>
<evidence type="ECO:0000259" key="5">
    <source>
        <dbReference type="PROSITE" id="PS50931"/>
    </source>
</evidence>
<dbReference type="SUPFAM" id="SSF46785">
    <property type="entry name" value="Winged helix' DNA-binding domain"/>
    <property type="match status" value="1"/>
</dbReference>
<dbReference type="InterPro" id="IPR005119">
    <property type="entry name" value="LysR_subst-bd"/>
</dbReference>
<comment type="caution">
    <text evidence="6">The sequence shown here is derived from an EMBL/GenBank/DDBJ whole genome shotgun (WGS) entry which is preliminary data.</text>
</comment>
<organism evidence="6 7">
    <name type="scientific">Streptomyces cacaoi</name>
    <dbReference type="NCBI Taxonomy" id="1898"/>
    <lineage>
        <taxon>Bacteria</taxon>
        <taxon>Bacillati</taxon>
        <taxon>Actinomycetota</taxon>
        <taxon>Actinomycetes</taxon>
        <taxon>Kitasatosporales</taxon>
        <taxon>Streptomycetaceae</taxon>
        <taxon>Streptomyces</taxon>
    </lineage>
</organism>
<dbReference type="AlphaFoldDB" id="A0A4Y3QT70"/>
<evidence type="ECO:0000256" key="1">
    <source>
        <dbReference type="ARBA" id="ARBA00009437"/>
    </source>
</evidence>
<dbReference type="PRINTS" id="PR00039">
    <property type="entry name" value="HTHLYSR"/>
</dbReference>
<keyword evidence="4" id="KW-0804">Transcription</keyword>
<comment type="similarity">
    <text evidence="1">Belongs to the LysR transcriptional regulatory family.</text>
</comment>
<dbReference type="FunFam" id="1.10.10.10:FF:000001">
    <property type="entry name" value="LysR family transcriptional regulator"/>
    <property type="match status" value="1"/>
</dbReference>